<gene>
    <name evidence="2" type="ORF">Q4F26_01910</name>
</gene>
<name>A0AA43ZRS6_9LACT</name>
<dbReference type="InterPro" id="IPR025659">
    <property type="entry name" value="Tubby-like_C"/>
</dbReference>
<evidence type="ECO:0000256" key="1">
    <source>
        <dbReference type="ARBA" id="ARBA00005437"/>
    </source>
</evidence>
<keyword evidence="3" id="KW-1185">Reference proteome</keyword>
<dbReference type="EMBL" id="JAUNQW010000005">
    <property type="protein sequence ID" value="MDO5457079.1"/>
    <property type="molecule type" value="Genomic_DNA"/>
</dbReference>
<protein>
    <submittedName>
        <fullName evidence="2">LURP-one-related family protein</fullName>
    </submittedName>
</protein>
<comment type="similarity">
    <text evidence="1">Belongs to the LOR family.</text>
</comment>
<dbReference type="Gene3D" id="2.40.160.200">
    <property type="entry name" value="LURP1-related"/>
    <property type="match status" value="1"/>
</dbReference>
<proteinExistence type="inferred from homology"/>
<dbReference type="InterPro" id="IPR007612">
    <property type="entry name" value="LOR"/>
</dbReference>
<dbReference type="SUPFAM" id="SSF54518">
    <property type="entry name" value="Tubby C-terminal domain-like"/>
    <property type="match status" value="1"/>
</dbReference>
<comment type="caution">
    <text evidence="2">The sequence shown here is derived from an EMBL/GenBank/DDBJ whole genome shotgun (WGS) entry which is preliminary data.</text>
</comment>
<reference evidence="2" key="1">
    <citation type="submission" date="2023-07" db="EMBL/GenBank/DDBJ databases">
        <title>Between Cages and Wild: Unraveling the Impact of Captivity on Animal Microbiomes and Antimicrobial Resistance.</title>
        <authorList>
            <person name="Schmartz G.P."/>
            <person name="Rehner J."/>
            <person name="Schuff M.J."/>
            <person name="Becker S.L."/>
            <person name="Kravczyk M."/>
            <person name="Gurevich A."/>
            <person name="Francke R."/>
            <person name="Mueller R."/>
            <person name="Keller V."/>
            <person name="Keller A."/>
        </authorList>
    </citation>
    <scope>NUCLEOTIDE SEQUENCE</scope>
    <source>
        <strain evidence="2">S39M_St_73</strain>
    </source>
</reference>
<sequence>MEHLYMHQPHHKRSDYDYKVYNYERDVLYLIKGRWGRLEDRVILYDLHGEEIYRATQVLLSILPKFELSFEREFIGNINKHIRFKQIYFTVSHLDWVIRGNYEKKEYSITKHGKKIAGIQKSTASKGNYFFISYSEPEYKGLYCLLATLLDHYAPDYLKNTPMRLVRGEENHSFLFFKSQPKKKR</sequence>
<dbReference type="AlphaFoldDB" id="A0AA43ZRS6"/>
<dbReference type="InterPro" id="IPR038595">
    <property type="entry name" value="LOR_sf"/>
</dbReference>
<dbReference type="Pfam" id="PF04525">
    <property type="entry name" value="LOR"/>
    <property type="match status" value="1"/>
</dbReference>
<evidence type="ECO:0000313" key="3">
    <source>
        <dbReference type="Proteomes" id="UP001171751"/>
    </source>
</evidence>
<dbReference type="Proteomes" id="UP001171751">
    <property type="component" value="Unassembled WGS sequence"/>
</dbReference>
<evidence type="ECO:0000313" key="2">
    <source>
        <dbReference type="EMBL" id="MDO5457079.1"/>
    </source>
</evidence>
<accession>A0AA43ZRS6</accession>
<organism evidence="2 3">
    <name type="scientific">Atopococcus tabaci</name>
    <dbReference type="NCBI Taxonomy" id="269774"/>
    <lineage>
        <taxon>Bacteria</taxon>
        <taxon>Bacillati</taxon>
        <taxon>Bacillota</taxon>
        <taxon>Bacilli</taxon>
        <taxon>Lactobacillales</taxon>
        <taxon>Carnobacteriaceae</taxon>
        <taxon>Atopococcus</taxon>
    </lineage>
</organism>